<dbReference type="PANTHER" id="PTHR34614:SF2">
    <property type="entry name" value="TRANSPOSASE IS4-LIKE DOMAIN-CONTAINING PROTEIN"/>
    <property type="match status" value="1"/>
</dbReference>
<organism evidence="1 2">
    <name type="scientific">Desulfosarcina alkanivorans</name>
    <dbReference type="NCBI Taxonomy" id="571177"/>
    <lineage>
        <taxon>Bacteria</taxon>
        <taxon>Pseudomonadati</taxon>
        <taxon>Thermodesulfobacteriota</taxon>
        <taxon>Desulfobacteria</taxon>
        <taxon>Desulfobacterales</taxon>
        <taxon>Desulfosarcinaceae</taxon>
        <taxon>Desulfosarcina</taxon>
    </lineage>
</organism>
<evidence type="ECO:0008006" key="3">
    <source>
        <dbReference type="Google" id="ProtNLM"/>
    </source>
</evidence>
<evidence type="ECO:0000313" key="1">
    <source>
        <dbReference type="EMBL" id="BBO67812.1"/>
    </source>
</evidence>
<gene>
    <name evidence="1" type="ORF">DSCA_17420</name>
</gene>
<proteinExistence type="predicted"/>
<dbReference type="PANTHER" id="PTHR34614">
    <property type="match status" value="1"/>
</dbReference>
<evidence type="ECO:0000313" key="2">
    <source>
        <dbReference type="Proteomes" id="UP000427906"/>
    </source>
</evidence>
<dbReference type="Proteomes" id="UP000427906">
    <property type="component" value="Chromosome"/>
</dbReference>
<reference evidence="1 2" key="1">
    <citation type="submission" date="2019-11" db="EMBL/GenBank/DDBJ databases">
        <title>Comparative genomics of hydrocarbon-degrading Desulfosarcina strains.</title>
        <authorList>
            <person name="Watanabe M."/>
            <person name="Kojima H."/>
            <person name="Fukui M."/>
        </authorList>
    </citation>
    <scope>NUCLEOTIDE SEQUENCE [LARGE SCALE GENOMIC DNA]</scope>
    <source>
        <strain evidence="1 2">PL12</strain>
    </source>
</reference>
<name>A0A5K7YE80_9BACT</name>
<protein>
    <recommendedName>
        <fullName evidence="3">Transposase IS4-like domain-containing protein</fullName>
    </recommendedName>
</protein>
<accession>A0A5K7YE80</accession>
<keyword evidence="2" id="KW-1185">Reference proteome</keyword>
<sequence>MLVDQMLVARFLGIGNFGAPSTFLHDFPGPENGILKATVTVDVGGIFDQVSVIDILPPVDGKWVLETNDDTISLEDAAMGYKGLMVIERCFRSLKRTQIKMTPMYHWLSRRIEAHVKICVLSLMIERIAERNCGQPWSKIARSLQKLQVTNLFYLNHRVCLRNEVPADTRKILNKLKINPPNQLVHPKKYPQK</sequence>
<dbReference type="EMBL" id="AP021874">
    <property type="protein sequence ID" value="BBO67812.1"/>
    <property type="molecule type" value="Genomic_DNA"/>
</dbReference>
<dbReference type="AlphaFoldDB" id="A0A5K7YE80"/>
<dbReference type="KEGG" id="dalk:DSCA_17420"/>